<dbReference type="STRING" id="870908.SAMN04488044_1920"/>
<feature type="binding site" evidence="7">
    <location>
        <position position="13"/>
    </location>
    <ligand>
        <name>FAD</name>
        <dbReference type="ChEBI" id="CHEBI:57692"/>
    </ligand>
</feature>
<dbReference type="InterPro" id="IPR036188">
    <property type="entry name" value="FAD/NAD-bd_sf"/>
</dbReference>
<dbReference type="Pfam" id="PF07992">
    <property type="entry name" value="Pyr_redox_2"/>
    <property type="match status" value="1"/>
</dbReference>
<dbReference type="Proteomes" id="UP000184211">
    <property type="component" value="Unassembled WGS sequence"/>
</dbReference>
<dbReference type="InterPro" id="IPR023753">
    <property type="entry name" value="FAD/NAD-binding_dom"/>
</dbReference>
<evidence type="ECO:0000313" key="11">
    <source>
        <dbReference type="EMBL" id="SHH10851.1"/>
    </source>
</evidence>
<evidence type="ECO:0000256" key="1">
    <source>
        <dbReference type="ARBA" id="ARBA00001974"/>
    </source>
</evidence>
<dbReference type="SUPFAM" id="SSF51971">
    <property type="entry name" value="Nucleotide-binding domain"/>
    <property type="match status" value="2"/>
</dbReference>
<evidence type="ECO:0000313" key="12">
    <source>
        <dbReference type="Proteomes" id="UP000184211"/>
    </source>
</evidence>
<evidence type="ECO:0000259" key="10">
    <source>
        <dbReference type="Pfam" id="PF07992"/>
    </source>
</evidence>
<feature type="binding site" evidence="8">
    <location>
        <begin position="193"/>
        <end position="194"/>
    </location>
    <ligand>
        <name>NADP(+)</name>
        <dbReference type="ChEBI" id="CHEBI:58349"/>
    </ligand>
</feature>
<dbReference type="OrthoDB" id="9803192at2"/>
<dbReference type="PANTHER" id="PTHR48467">
    <property type="entry name" value="GLUTAMATE SYNTHASE 1 [NADH], CHLOROPLASTIC-LIKE"/>
    <property type="match status" value="1"/>
</dbReference>
<proteinExistence type="inferred from homology"/>
<dbReference type="RefSeq" id="WP_072792836.1">
    <property type="nucleotide sequence ID" value="NZ_FQWM01000003.1"/>
</dbReference>
<dbReference type="PIRSF" id="PIRSF000362">
    <property type="entry name" value="FNR"/>
    <property type="match status" value="1"/>
</dbReference>
<keyword evidence="4 7" id="KW-0274">FAD</keyword>
<dbReference type="InterPro" id="IPR055275">
    <property type="entry name" value="Ferredox_Rdtase"/>
</dbReference>
<evidence type="ECO:0000256" key="7">
    <source>
        <dbReference type="PIRSR" id="PIRSR000362-1"/>
    </source>
</evidence>
<gene>
    <name evidence="11" type="ORF">SAMN04488044_1920</name>
</gene>
<feature type="binding site" evidence="8">
    <location>
        <position position="205"/>
    </location>
    <ligand>
        <name>NADP(+)</name>
        <dbReference type="ChEBI" id="CHEBI:58349"/>
    </ligand>
</feature>
<feature type="binding site" evidence="7">
    <location>
        <position position="42"/>
    </location>
    <ligand>
        <name>FAD</name>
        <dbReference type="ChEBI" id="CHEBI:57692"/>
    </ligand>
</feature>
<evidence type="ECO:0000256" key="5">
    <source>
        <dbReference type="ARBA" id="ARBA00022857"/>
    </source>
</evidence>
<accession>A0A1M5QAK9</accession>
<feature type="binding site" evidence="8">
    <location>
        <position position="368"/>
    </location>
    <ligand>
        <name>NADP(+)</name>
        <dbReference type="ChEBI" id="CHEBI:58349"/>
    </ligand>
</feature>
<dbReference type="InterPro" id="IPR021163">
    <property type="entry name" value="Ferredox_Rdtase_adrenod"/>
</dbReference>
<organism evidence="11 12">
    <name type="scientific">Cognatishimia maritima</name>
    <dbReference type="NCBI Taxonomy" id="870908"/>
    <lineage>
        <taxon>Bacteria</taxon>
        <taxon>Pseudomonadati</taxon>
        <taxon>Pseudomonadota</taxon>
        <taxon>Alphaproteobacteria</taxon>
        <taxon>Rhodobacterales</taxon>
        <taxon>Paracoccaceae</taxon>
        <taxon>Cognatishimia</taxon>
    </lineage>
</organism>
<feature type="binding site" evidence="7">
    <location>
        <position position="361"/>
    </location>
    <ligand>
        <name>FAD</name>
        <dbReference type="ChEBI" id="CHEBI:57692"/>
    </ligand>
</feature>
<keyword evidence="6" id="KW-0560">Oxidoreductase</keyword>
<dbReference type="Gene3D" id="3.50.50.60">
    <property type="entry name" value="FAD/NAD(P)-binding domain"/>
    <property type="match status" value="1"/>
</dbReference>
<name>A0A1M5QAK9_9RHOB</name>
<feature type="binding site" evidence="8">
    <location>
        <begin position="149"/>
        <end position="152"/>
    </location>
    <ligand>
        <name>NADP(+)</name>
        <dbReference type="ChEBI" id="CHEBI:58349"/>
    </ligand>
</feature>
<evidence type="ECO:0000256" key="8">
    <source>
        <dbReference type="PIRSR" id="PIRSR000362-2"/>
    </source>
</evidence>
<feature type="binding site" evidence="7">
    <location>
        <position position="78"/>
    </location>
    <ligand>
        <name>FAD</name>
        <dbReference type="ChEBI" id="CHEBI:57692"/>
    </ligand>
</feature>
<keyword evidence="3" id="KW-0285">Flavoprotein</keyword>
<dbReference type="GO" id="GO:0016491">
    <property type="term" value="F:oxidoreductase activity"/>
    <property type="evidence" value="ECO:0007669"/>
    <property type="project" value="UniProtKB-KW"/>
</dbReference>
<feature type="binding site" evidence="7">
    <location>
        <begin position="368"/>
        <end position="370"/>
    </location>
    <ligand>
        <name>FAD</name>
        <dbReference type="ChEBI" id="CHEBI:57692"/>
    </ligand>
</feature>
<feature type="compositionally biased region" description="Polar residues" evidence="9">
    <location>
        <begin position="444"/>
        <end position="466"/>
    </location>
</feature>
<dbReference type="AlphaFoldDB" id="A0A1M5QAK9"/>
<keyword evidence="5 8" id="KW-0521">NADP</keyword>
<feature type="region of interest" description="Disordered" evidence="9">
    <location>
        <begin position="431"/>
        <end position="466"/>
    </location>
</feature>
<evidence type="ECO:0000256" key="9">
    <source>
        <dbReference type="SAM" id="MobiDB-lite"/>
    </source>
</evidence>
<keyword evidence="12" id="KW-1185">Reference proteome</keyword>
<reference evidence="12" key="1">
    <citation type="submission" date="2016-11" db="EMBL/GenBank/DDBJ databases">
        <authorList>
            <person name="Varghese N."/>
            <person name="Submissions S."/>
        </authorList>
    </citation>
    <scope>NUCLEOTIDE SEQUENCE [LARGE SCALE GENOMIC DNA]</scope>
    <source>
        <strain evidence="12">DSM 28223</strain>
    </source>
</reference>
<comment type="cofactor">
    <cofactor evidence="1 7">
        <name>FAD</name>
        <dbReference type="ChEBI" id="CHEBI:57692"/>
    </cofactor>
</comment>
<evidence type="ECO:0000256" key="3">
    <source>
        <dbReference type="ARBA" id="ARBA00022630"/>
    </source>
</evidence>
<dbReference type="PANTHER" id="PTHR48467:SF1">
    <property type="entry name" value="GLUTAMATE SYNTHASE 1 [NADH], CHLOROPLASTIC-LIKE"/>
    <property type="match status" value="1"/>
</dbReference>
<feature type="binding site" evidence="7">
    <location>
        <position position="34"/>
    </location>
    <ligand>
        <name>FAD</name>
        <dbReference type="ChEBI" id="CHEBI:57692"/>
    </ligand>
</feature>
<feature type="domain" description="FAD/NAD(P)-binding" evidence="10">
    <location>
        <begin position="3"/>
        <end position="168"/>
    </location>
</feature>
<sequence>MSYNVAIIGSGPSGFFAAEALLAAEMGVRVDMFERLPVPFGLVRFGVAPDHQKLKSVISVFEEIAKDPNFSFFGNVEIGRDIDVAQLRATYDAVIVATGANSGRKLGIVGEDLVGSFSAPEFVGWYNGHPDFQDLEVDLSNPTAVIIGNGNVALDVCRILAKSVEELSESDICDHALQVLAKSKVKDIYLVGRRGPVQAKFTLKELREFGQLDVAQPIVIPDELELNDASTEELGAPANFVRKKNLSILNDFDVEGSESSKPKRVHFRFNLSPKKIAGTERVEEVLFEETRLSGPAFVQKAEPTGKEVSIPAGLVVSSVGYRGSKIPGVPFDQSSATIPHLDGRVRDESDEIVPGLYVVGWIKRGPSGVIGTNRACSVDTVSAVLDDLRAETRKDEELGRRDALIKSLSELPTDYVDFSRWERIDTLEREEGARRGKPREKFTRVQSMLDVSQDAEASSFSTSRTA</sequence>
<comment type="similarity">
    <text evidence="2">Belongs to the ferredoxin--NADP reductase type 1 family.</text>
</comment>
<feature type="compositionally biased region" description="Basic and acidic residues" evidence="9">
    <location>
        <begin position="431"/>
        <end position="443"/>
    </location>
</feature>
<evidence type="ECO:0000256" key="4">
    <source>
        <dbReference type="ARBA" id="ARBA00022827"/>
    </source>
</evidence>
<evidence type="ECO:0000256" key="6">
    <source>
        <dbReference type="ARBA" id="ARBA00023002"/>
    </source>
</evidence>
<evidence type="ECO:0000256" key="2">
    <source>
        <dbReference type="ARBA" id="ARBA00008312"/>
    </source>
</evidence>
<protein>
    <submittedName>
        <fullName evidence="11">Ferredoxin--NADP+ reductase</fullName>
    </submittedName>
</protein>
<dbReference type="PRINTS" id="PR00419">
    <property type="entry name" value="ADXRDTASE"/>
</dbReference>
<dbReference type="EMBL" id="FQWM01000003">
    <property type="protein sequence ID" value="SHH10851.1"/>
    <property type="molecule type" value="Genomic_DNA"/>
</dbReference>
<dbReference type="Gene3D" id="3.40.50.720">
    <property type="entry name" value="NAD(P)-binding Rossmann-like Domain"/>
    <property type="match status" value="1"/>
</dbReference>